<name>A0A0E9WL09_ANGAN</name>
<keyword evidence="1" id="KW-0812">Transmembrane</keyword>
<proteinExistence type="predicted"/>
<reference evidence="2" key="2">
    <citation type="journal article" date="2015" name="Fish Shellfish Immunol.">
        <title>Early steps in the European eel (Anguilla anguilla)-Vibrio vulnificus interaction in the gills: Role of the RtxA13 toxin.</title>
        <authorList>
            <person name="Callol A."/>
            <person name="Pajuelo D."/>
            <person name="Ebbesson L."/>
            <person name="Teles M."/>
            <person name="MacKenzie S."/>
            <person name="Amaro C."/>
        </authorList>
    </citation>
    <scope>NUCLEOTIDE SEQUENCE</scope>
</reference>
<dbReference type="EMBL" id="GBXM01018404">
    <property type="protein sequence ID" value="JAH90173.1"/>
    <property type="molecule type" value="Transcribed_RNA"/>
</dbReference>
<accession>A0A0E9WL09</accession>
<feature type="transmembrane region" description="Helical" evidence="1">
    <location>
        <begin position="20"/>
        <end position="42"/>
    </location>
</feature>
<dbReference type="AlphaFoldDB" id="A0A0E9WL09"/>
<reference evidence="2" key="1">
    <citation type="submission" date="2014-11" db="EMBL/GenBank/DDBJ databases">
        <authorList>
            <person name="Amaro Gonzalez C."/>
        </authorList>
    </citation>
    <scope>NUCLEOTIDE SEQUENCE</scope>
</reference>
<keyword evidence="1" id="KW-0472">Membrane</keyword>
<evidence type="ECO:0000313" key="2">
    <source>
        <dbReference type="EMBL" id="JAH90173.1"/>
    </source>
</evidence>
<evidence type="ECO:0000256" key="1">
    <source>
        <dbReference type="SAM" id="Phobius"/>
    </source>
</evidence>
<organism evidence="2">
    <name type="scientific">Anguilla anguilla</name>
    <name type="common">European freshwater eel</name>
    <name type="synonym">Muraena anguilla</name>
    <dbReference type="NCBI Taxonomy" id="7936"/>
    <lineage>
        <taxon>Eukaryota</taxon>
        <taxon>Metazoa</taxon>
        <taxon>Chordata</taxon>
        <taxon>Craniata</taxon>
        <taxon>Vertebrata</taxon>
        <taxon>Euteleostomi</taxon>
        <taxon>Actinopterygii</taxon>
        <taxon>Neopterygii</taxon>
        <taxon>Teleostei</taxon>
        <taxon>Anguilliformes</taxon>
        <taxon>Anguillidae</taxon>
        <taxon>Anguilla</taxon>
    </lineage>
</organism>
<protein>
    <submittedName>
        <fullName evidence="2">Uncharacterized protein</fullName>
    </submittedName>
</protein>
<keyword evidence="1" id="KW-1133">Transmembrane helix</keyword>
<sequence length="61" mass="7049">MGDVQLALMNWLRTTKLTDLFSLSLSSFLSLSLSLFDSISFCHSLCFSRYINIYQYIFLAL</sequence>